<keyword evidence="2" id="KW-0472">Membrane</keyword>
<evidence type="ECO:0000313" key="3">
    <source>
        <dbReference type="EMBL" id="KAK5988650.1"/>
    </source>
</evidence>
<evidence type="ECO:0000313" key="4">
    <source>
        <dbReference type="Proteomes" id="UP001338125"/>
    </source>
</evidence>
<keyword evidence="4" id="KW-1185">Reference proteome</keyword>
<dbReference type="EMBL" id="JAVFKD010000015">
    <property type="protein sequence ID" value="KAK5988650.1"/>
    <property type="molecule type" value="Genomic_DNA"/>
</dbReference>
<feature type="compositionally biased region" description="Low complexity" evidence="1">
    <location>
        <begin position="101"/>
        <end position="147"/>
    </location>
</feature>
<reference evidence="3 4" key="1">
    <citation type="submission" date="2024-01" db="EMBL/GenBank/DDBJ databases">
        <title>Complete genome of Cladobotryum mycophilum ATHUM6906.</title>
        <authorList>
            <person name="Christinaki A.C."/>
            <person name="Myridakis A.I."/>
            <person name="Kouvelis V.N."/>
        </authorList>
    </citation>
    <scope>NUCLEOTIDE SEQUENCE [LARGE SCALE GENOMIC DNA]</scope>
    <source>
        <strain evidence="3 4">ATHUM6906</strain>
    </source>
</reference>
<protein>
    <recommendedName>
        <fullName evidence="5">Adhesin domain-containing protein</fullName>
    </recommendedName>
</protein>
<keyword evidence="2" id="KW-1133">Transmembrane helix</keyword>
<proteinExistence type="predicted"/>
<sequence>MPAPYSDNLYSNFGDDGSDDEQNSALSPTDGYFHASSSTVPGVDTASPPLRYQYQYQYQPQTQPQHQRQSSNVPSVPNVLVEDPTLNQDKAAAKEREAAQERLLLNNSTSSQSNVAQTHSYHSPISSQSHHQQSSTSAASSSNPTSPHSHHHRRSVEEQNSSFIYSHSAASPTSPHYSRHHPHSDAPPAYSPSASSPSHSAHYQTFGSLNNAVNQSTMGVPEEHQALLPRHPESMGAPGYGSRTPFWRRIKDSAQSSHNRKALKSLLGVLVILSIVFILVSSITGLGSHYRAKPGIIDKSPVKKPVTTPTREMKWNPGSVCLNKPQKLMTITEKVTFGTGEKLAVLQKVNRDVHRYGHSPHVFGEVILKPIEASSEGSIDLEVISNIDELELGIHFDRKSQQFNVVTPQWIDWSEAIWTACIQLRITVSIPTNSNLQSINIEAIQLNVHINDGLTLGSLQSAIINTVSGNVGTGSASGDVAPYTLASRNIIIESVSGDVRGWFPLYDLLKIGTASGDVTTDVTPKPSSDKHPEPAVLDISSLSGDLVVREGLDQAREKLPIRNYIARMSTASGRIEGNLVFSSEAKFGSQSGDFKLQLLPVLSTDAPKPQLSTDTKSGRSDVTVLEPLFKGEGEPHLALTSKHNSVSGNVNLAYPSSWDGKFSMTTMSGSQTVRGDGLKYGRAGGFIRRIEGSKGDGSSDLKVESISGNEIFYVGNK</sequence>
<evidence type="ECO:0008006" key="5">
    <source>
        <dbReference type="Google" id="ProtNLM"/>
    </source>
</evidence>
<accession>A0ABR0SA37</accession>
<comment type="caution">
    <text evidence="3">The sequence shown here is derived from an EMBL/GenBank/DDBJ whole genome shotgun (WGS) entry which is preliminary data.</text>
</comment>
<evidence type="ECO:0000256" key="1">
    <source>
        <dbReference type="SAM" id="MobiDB-lite"/>
    </source>
</evidence>
<name>A0ABR0SA37_9HYPO</name>
<organism evidence="3 4">
    <name type="scientific">Cladobotryum mycophilum</name>
    <dbReference type="NCBI Taxonomy" id="491253"/>
    <lineage>
        <taxon>Eukaryota</taxon>
        <taxon>Fungi</taxon>
        <taxon>Dikarya</taxon>
        <taxon>Ascomycota</taxon>
        <taxon>Pezizomycotina</taxon>
        <taxon>Sordariomycetes</taxon>
        <taxon>Hypocreomycetidae</taxon>
        <taxon>Hypocreales</taxon>
        <taxon>Hypocreaceae</taxon>
        <taxon>Cladobotryum</taxon>
    </lineage>
</organism>
<feature type="transmembrane region" description="Helical" evidence="2">
    <location>
        <begin position="266"/>
        <end position="287"/>
    </location>
</feature>
<keyword evidence="2" id="KW-0812">Transmembrane</keyword>
<feature type="compositionally biased region" description="Polar residues" evidence="1">
    <location>
        <begin position="158"/>
        <end position="176"/>
    </location>
</feature>
<feature type="compositionally biased region" description="Low complexity" evidence="1">
    <location>
        <begin position="186"/>
        <end position="202"/>
    </location>
</feature>
<gene>
    <name evidence="3" type="ORF">PT974_10136</name>
</gene>
<feature type="compositionally biased region" description="Low complexity" evidence="1">
    <location>
        <begin position="48"/>
        <end position="79"/>
    </location>
</feature>
<feature type="region of interest" description="Disordered" evidence="1">
    <location>
        <begin position="1"/>
        <end position="204"/>
    </location>
</feature>
<dbReference type="Proteomes" id="UP001338125">
    <property type="component" value="Unassembled WGS sequence"/>
</dbReference>
<evidence type="ECO:0000256" key="2">
    <source>
        <dbReference type="SAM" id="Phobius"/>
    </source>
</evidence>
<feature type="compositionally biased region" description="Basic and acidic residues" evidence="1">
    <location>
        <begin position="91"/>
        <end position="100"/>
    </location>
</feature>